<dbReference type="InterPro" id="IPR040256">
    <property type="entry name" value="At4g02000-like"/>
</dbReference>
<reference evidence="2" key="2">
    <citation type="submission" date="2025-08" db="UniProtKB">
        <authorList>
            <consortium name="RefSeq"/>
        </authorList>
    </citation>
    <scope>IDENTIFICATION</scope>
</reference>
<protein>
    <recommendedName>
        <fullName evidence="3">DUF4283 domain-containing protein</fullName>
    </recommendedName>
</protein>
<dbReference type="SUPFAM" id="SSF56219">
    <property type="entry name" value="DNase I-like"/>
    <property type="match status" value="1"/>
</dbReference>
<dbReference type="Proteomes" id="UP000790787">
    <property type="component" value="Chromosome 8"/>
</dbReference>
<dbReference type="RefSeq" id="XP_016452665.1">
    <property type="nucleotide sequence ID" value="XM_016597179.1"/>
</dbReference>
<evidence type="ECO:0000313" key="1">
    <source>
        <dbReference type="Proteomes" id="UP000790787"/>
    </source>
</evidence>
<reference evidence="1" key="1">
    <citation type="journal article" date="2014" name="Nat. Commun.">
        <title>The tobacco genome sequence and its comparison with those of tomato and potato.</title>
        <authorList>
            <person name="Sierro N."/>
            <person name="Battey J.N."/>
            <person name="Ouadi S."/>
            <person name="Bakaher N."/>
            <person name="Bovet L."/>
            <person name="Willig A."/>
            <person name="Goepfert S."/>
            <person name="Peitsch M.C."/>
            <person name="Ivanov N.V."/>
        </authorList>
    </citation>
    <scope>NUCLEOTIDE SEQUENCE [LARGE SCALE GENOMIC DNA]</scope>
</reference>
<proteinExistence type="predicted"/>
<accession>A0A1S3YKN4</accession>
<dbReference type="OrthoDB" id="1302012at2759"/>
<evidence type="ECO:0008006" key="3">
    <source>
        <dbReference type="Google" id="ProtNLM"/>
    </source>
</evidence>
<dbReference type="Gene3D" id="3.60.10.10">
    <property type="entry name" value="Endonuclease/exonuclease/phosphatase"/>
    <property type="match status" value="1"/>
</dbReference>
<dbReference type="OMA" id="INWENGN"/>
<keyword evidence="1" id="KW-1185">Reference proteome</keyword>
<dbReference type="PaxDb" id="4097-A0A1S3YKN4"/>
<dbReference type="InterPro" id="IPR036691">
    <property type="entry name" value="Endo/exonu/phosph_ase_sf"/>
</dbReference>
<dbReference type="PANTHER" id="PTHR31286:SF165">
    <property type="entry name" value="DUF4283 DOMAIN-CONTAINING PROTEIN"/>
    <property type="match status" value="1"/>
</dbReference>
<evidence type="ECO:0000313" key="2">
    <source>
        <dbReference type="RefSeq" id="XP_016452665.1"/>
    </source>
</evidence>
<dbReference type="KEGG" id="nta:107777186"/>
<gene>
    <name evidence="2" type="primary">LOC107777186</name>
</gene>
<organism evidence="1 2">
    <name type="scientific">Nicotiana tabacum</name>
    <name type="common">Common tobacco</name>
    <dbReference type="NCBI Taxonomy" id="4097"/>
    <lineage>
        <taxon>Eukaryota</taxon>
        <taxon>Viridiplantae</taxon>
        <taxon>Streptophyta</taxon>
        <taxon>Embryophyta</taxon>
        <taxon>Tracheophyta</taxon>
        <taxon>Spermatophyta</taxon>
        <taxon>Magnoliopsida</taxon>
        <taxon>eudicotyledons</taxon>
        <taxon>Gunneridae</taxon>
        <taxon>Pentapetalae</taxon>
        <taxon>asterids</taxon>
        <taxon>lamiids</taxon>
        <taxon>Solanales</taxon>
        <taxon>Solanaceae</taxon>
        <taxon>Nicotianoideae</taxon>
        <taxon>Nicotianeae</taxon>
        <taxon>Nicotiana</taxon>
    </lineage>
</organism>
<name>A0A1S3YKN4_TOBAC</name>
<dbReference type="PANTHER" id="PTHR31286">
    <property type="entry name" value="GLYCINE-RICH CELL WALL STRUCTURAL PROTEIN 1.8-LIKE"/>
    <property type="match status" value="1"/>
</dbReference>
<dbReference type="AlphaFoldDB" id="A0A1S3YKN4"/>
<sequence length="462" mass="53896">MFDKKPIAVKPWEPDIDVSKEKVDRIPIWIRLKGLDIKYWGKNALTKISGMIGKPLKADRATTNKKRLAFAKVLVEVLINQTYPTQVIFENEMGKIVKQEVYYEWKPTLCPKCKNFGHELQDYRKLYKEEAELRGKQIKKEKQAVEGTEVSAKQTEKEKQAVEGTEVSAKQTEKEKQAGEGTPKAGEGTSKERGHNKGENRARGIRKETNKGNVGQWDWLVWLLETKIKRAKAHSASFNLCDGWSFTTNLAKHPRGRIWLMWKPMIYEVDILRTIDQLIHSGVRHKGTGKRLYVTMGYAYNDMALRRNLWKEIVDIYNHTQGPWVVMRDFNSVLNKEDLIGSPVTMAKIKDFRQCVDTCCLEELKSTWAFYTWNNKQSGVDRVMSRIDRVLVNMEWMTELPASVVHYMAEGLMDHNPVIINWENGNQRNNRPFKYFNMWSMDPEFKQKKWKLAGRMESKEQK</sequence>
<dbReference type="GeneID" id="107777186"/>